<dbReference type="GO" id="GO:0005634">
    <property type="term" value="C:nucleus"/>
    <property type="evidence" value="ECO:0007669"/>
    <property type="project" value="UniProtKB-SubCell"/>
</dbReference>
<proteinExistence type="predicted"/>
<feature type="region of interest" description="Disordered" evidence="7">
    <location>
        <begin position="1"/>
        <end position="27"/>
    </location>
</feature>
<dbReference type="PRINTS" id="PR00367">
    <property type="entry name" value="ETHRSPELEMNT"/>
</dbReference>
<dbReference type="GO" id="GO:0003677">
    <property type="term" value="F:DNA binding"/>
    <property type="evidence" value="ECO:0007669"/>
    <property type="project" value="UniProtKB-KW"/>
</dbReference>
<feature type="region of interest" description="Disordered" evidence="7">
    <location>
        <begin position="76"/>
        <end position="98"/>
    </location>
</feature>
<evidence type="ECO:0000313" key="10">
    <source>
        <dbReference type="Proteomes" id="UP001632038"/>
    </source>
</evidence>
<evidence type="ECO:0000256" key="1">
    <source>
        <dbReference type="ARBA" id="ARBA00004123"/>
    </source>
</evidence>
<feature type="compositionally biased region" description="Low complexity" evidence="7">
    <location>
        <begin position="114"/>
        <end position="126"/>
    </location>
</feature>
<dbReference type="GO" id="GO:0006952">
    <property type="term" value="P:defense response"/>
    <property type="evidence" value="ECO:0007669"/>
    <property type="project" value="UniProtKB-KW"/>
</dbReference>
<dbReference type="InterPro" id="IPR016177">
    <property type="entry name" value="DNA-bd_dom_sf"/>
</dbReference>
<dbReference type="PROSITE" id="PS51032">
    <property type="entry name" value="AP2_ERF"/>
    <property type="match status" value="1"/>
</dbReference>
<dbReference type="EMBL" id="JAVIJP010000017">
    <property type="protein sequence ID" value="KAL3641101.1"/>
    <property type="molecule type" value="Genomic_DNA"/>
</dbReference>
<dbReference type="InterPro" id="IPR044808">
    <property type="entry name" value="ERF_plant"/>
</dbReference>
<evidence type="ECO:0000256" key="6">
    <source>
        <dbReference type="ARBA" id="ARBA00023242"/>
    </source>
</evidence>
<dbReference type="Proteomes" id="UP001632038">
    <property type="component" value="Unassembled WGS sequence"/>
</dbReference>
<feature type="compositionally biased region" description="Basic and acidic residues" evidence="7">
    <location>
        <begin position="188"/>
        <end position="197"/>
    </location>
</feature>
<feature type="compositionally biased region" description="Basic and acidic residues" evidence="7">
    <location>
        <begin position="1"/>
        <end position="18"/>
    </location>
</feature>
<dbReference type="SUPFAM" id="SSF54171">
    <property type="entry name" value="DNA-binding domain"/>
    <property type="match status" value="1"/>
</dbReference>
<evidence type="ECO:0000256" key="3">
    <source>
        <dbReference type="ARBA" id="ARBA00023015"/>
    </source>
</evidence>
<accession>A0ABD3DHJ4</accession>
<protein>
    <recommendedName>
        <fullName evidence="8">AP2/ERF domain-containing protein</fullName>
    </recommendedName>
</protein>
<dbReference type="PANTHER" id="PTHR31190">
    <property type="entry name" value="DNA-BINDING DOMAIN"/>
    <property type="match status" value="1"/>
</dbReference>
<evidence type="ECO:0000259" key="8">
    <source>
        <dbReference type="PROSITE" id="PS51032"/>
    </source>
</evidence>
<dbReference type="PANTHER" id="PTHR31190:SF473">
    <property type="entry name" value="OS05G0437100 PROTEIN"/>
    <property type="match status" value="1"/>
</dbReference>
<dbReference type="AlphaFoldDB" id="A0ABD3DHJ4"/>
<evidence type="ECO:0000256" key="7">
    <source>
        <dbReference type="SAM" id="MobiDB-lite"/>
    </source>
</evidence>
<evidence type="ECO:0000256" key="5">
    <source>
        <dbReference type="ARBA" id="ARBA00023163"/>
    </source>
</evidence>
<dbReference type="InterPro" id="IPR001471">
    <property type="entry name" value="AP2/ERF_dom"/>
</dbReference>
<dbReference type="FunFam" id="3.30.730.10:FF:000001">
    <property type="entry name" value="Ethylene-responsive transcription factor 2"/>
    <property type="match status" value="1"/>
</dbReference>
<feature type="region of interest" description="Disordered" evidence="7">
    <location>
        <begin position="111"/>
        <end position="203"/>
    </location>
</feature>
<dbReference type="InterPro" id="IPR036955">
    <property type="entry name" value="AP2/ERF_dom_sf"/>
</dbReference>
<keyword evidence="4" id="KW-0238">DNA-binding</keyword>
<dbReference type="CDD" id="cd00018">
    <property type="entry name" value="AP2"/>
    <property type="match status" value="1"/>
</dbReference>
<dbReference type="Pfam" id="PF00847">
    <property type="entry name" value="AP2"/>
    <property type="match status" value="1"/>
</dbReference>
<evidence type="ECO:0000256" key="2">
    <source>
        <dbReference type="ARBA" id="ARBA00022821"/>
    </source>
</evidence>
<gene>
    <name evidence="9" type="ORF">CASFOL_016069</name>
</gene>
<organism evidence="9 10">
    <name type="scientific">Castilleja foliolosa</name>
    <dbReference type="NCBI Taxonomy" id="1961234"/>
    <lineage>
        <taxon>Eukaryota</taxon>
        <taxon>Viridiplantae</taxon>
        <taxon>Streptophyta</taxon>
        <taxon>Embryophyta</taxon>
        <taxon>Tracheophyta</taxon>
        <taxon>Spermatophyta</taxon>
        <taxon>Magnoliopsida</taxon>
        <taxon>eudicotyledons</taxon>
        <taxon>Gunneridae</taxon>
        <taxon>Pentapetalae</taxon>
        <taxon>asterids</taxon>
        <taxon>lamiids</taxon>
        <taxon>Lamiales</taxon>
        <taxon>Orobanchaceae</taxon>
        <taxon>Pedicularideae</taxon>
        <taxon>Castillejinae</taxon>
        <taxon>Castilleja</taxon>
    </lineage>
</organism>
<dbReference type="Gene3D" id="3.30.730.10">
    <property type="entry name" value="AP2/ERF domain"/>
    <property type="match status" value="1"/>
</dbReference>
<feature type="compositionally biased region" description="Gly residues" evidence="7">
    <location>
        <begin position="380"/>
        <end position="393"/>
    </location>
</feature>
<reference evidence="10" key="1">
    <citation type="journal article" date="2024" name="IScience">
        <title>Strigolactones Initiate the Formation of Haustorium-like Structures in Castilleja.</title>
        <authorList>
            <person name="Buerger M."/>
            <person name="Peterson D."/>
            <person name="Chory J."/>
        </authorList>
    </citation>
    <scope>NUCLEOTIDE SEQUENCE [LARGE SCALE GENOMIC DNA]</scope>
</reference>
<evidence type="ECO:0000256" key="4">
    <source>
        <dbReference type="ARBA" id="ARBA00023125"/>
    </source>
</evidence>
<keyword evidence="3" id="KW-0805">Transcription regulation</keyword>
<keyword evidence="2" id="KW-0611">Plant defense</keyword>
<dbReference type="SMART" id="SM00380">
    <property type="entry name" value="AP2"/>
    <property type="match status" value="1"/>
</dbReference>
<keyword evidence="10" id="KW-1185">Reference proteome</keyword>
<feature type="compositionally biased region" description="Polar residues" evidence="7">
    <location>
        <begin position="139"/>
        <end position="156"/>
    </location>
</feature>
<sequence>MFRRRDQLHTVANRRDTSGRGYGKFPATSDAEIATSATAATAQTPIPFFHMQQQEEPPDYLLSAVVAPPTFQPWQYGQPQEVPAMSDQRHGGAGTSTLSFIPAGGFNIPSAVDSPNSTYSSSSSGSWAGQKRLRDQDDSVSQFSEHAQRVYGSSSTPDKKAEPEADTSIASLAAAITAAPPPPATSDRSSEETEGPRRRYRGVRHRPWGKFAAEIRDPHKATRVWLGTFNTAEAAARAYDEAALRFRGSRAKLNFPENVGTLQPTPPPQPPLIFGPVNPQSPPPRINYPPALVRDDARDYWEYSQLLQSTGGFDPQLQSTTNLFGQMFSNPPHVFSQPPPSTASPPAFYSPLTTSYPMMFSSTGQNIHFDPHLNNQQEGGSSGGGGGGGGSGGSISDFLAGPWTTEHYPPSSSSGF</sequence>
<feature type="region of interest" description="Disordered" evidence="7">
    <location>
        <begin position="363"/>
        <end position="416"/>
    </location>
</feature>
<keyword evidence="5" id="KW-0804">Transcription</keyword>
<name>A0ABD3DHJ4_9LAMI</name>
<feature type="domain" description="AP2/ERF" evidence="8">
    <location>
        <begin position="199"/>
        <end position="256"/>
    </location>
</feature>
<feature type="compositionally biased region" description="Low complexity" evidence="7">
    <location>
        <begin position="166"/>
        <end position="178"/>
    </location>
</feature>
<evidence type="ECO:0000313" key="9">
    <source>
        <dbReference type="EMBL" id="KAL3641101.1"/>
    </source>
</evidence>
<keyword evidence="6" id="KW-0539">Nucleus</keyword>
<comment type="caution">
    <text evidence="9">The sequence shown here is derived from an EMBL/GenBank/DDBJ whole genome shotgun (WGS) entry which is preliminary data.</text>
</comment>
<comment type="subcellular location">
    <subcellularLocation>
        <location evidence="1">Nucleus</location>
    </subcellularLocation>
</comment>